<organism evidence="1">
    <name type="scientific">marine metagenome</name>
    <dbReference type="NCBI Taxonomy" id="408172"/>
    <lineage>
        <taxon>unclassified sequences</taxon>
        <taxon>metagenomes</taxon>
        <taxon>ecological metagenomes</taxon>
    </lineage>
</organism>
<gene>
    <name evidence="1" type="ORF">METZ01_LOCUS390463</name>
</gene>
<dbReference type="EMBL" id="UINC01146717">
    <property type="protein sequence ID" value="SVD37609.1"/>
    <property type="molecule type" value="Genomic_DNA"/>
</dbReference>
<accession>A0A382UTM3</accession>
<dbReference type="AlphaFoldDB" id="A0A382UTM3"/>
<proteinExistence type="predicted"/>
<protein>
    <recommendedName>
        <fullName evidence="2">Aerotolerance regulator N-terminal domain-containing protein</fullName>
    </recommendedName>
</protein>
<sequence>MLPLVAWARRRWLGGRPALMFSSVQLVRGIMGLAKPKSGALLGFLRWTALLLFVLAMTRPQWGEGTEKIRASGID</sequence>
<name>A0A382UTM3_9ZZZZ</name>
<evidence type="ECO:0000313" key="1">
    <source>
        <dbReference type="EMBL" id="SVD37609.1"/>
    </source>
</evidence>
<evidence type="ECO:0008006" key="2">
    <source>
        <dbReference type="Google" id="ProtNLM"/>
    </source>
</evidence>
<reference evidence="1" key="1">
    <citation type="submission" date="2018-05" db="EMBL/GenBank/DDBJ databases">
        <authorList>
            <person name="Lanie J.A."/>
            <person name="Ng W.-L."/>
            <person name="Kazmierczak K.M."/>
            <person name="Andrzejewski T.M."/>
            <person name="Davidsen T.M."/>
            <person name="Wayne K.J."/>
            <person name="Tettelin H."/>
            <person name="Glass J.I."/>
            <person name="Rusch D."/>
            <person name="Podicherti R."/>
            <person name="Tsui H.-C.T."/>
            <person name="Winkler M.E."/>
        </authorList>
    </citation>
    <scope>NUCLEOTIDE SEQUENCE</scope>
</reference>
<feature type="non-terminal residue" evidence="1">
    <location>
        <position position="75"/>
    </location>
</feature>